<dbReference type="AlphaFoldDB" id="A0A3B0U3J6"/>
<reference evidence="4" key="1">
    <citation type="submission" date="2018-06" db="EMBL/GenBank/DDBJ databases">
        <authorList>
            <person name="Zhirakovskaya E."/>
        </authorList>
    </citation>
    <scope>NUCLEOTIDE SEQUENCE</scope>
</reference>
<dbReference type="NCBIfam" id="NF004489">
    <property type="entry name" value="PRK05819.1"/>
    <property type="match status" value="1"/>
</dbReference>
<dbReference type="SUPFAM" id="SSF53167">
    <property type="entry name" value="Purine and uridine phosphorylases"/>
    <property type="match status" value="1"/>
</dbReference>
<name>A0A3B0U3J6_9ZZZZ</name>
<accession>A0A3B0U3J6</accession>
<protein>
    <submittedName>
        <fullName evidence="4">Purine nucleoside phosphorylase</fullName>
        <ecNumber evidence="4">2.4.2.1</ecNumber>
    </submittedName>
</protein>
<evidence type="ECO:0000256" key="2">
    <source>
        <dbReference type="ARBA" id="ARBA00022679"/>
    </source>
</evidence>
<evidence type="ECO:0000256" key="1">
    <source>
        <dbReference type="ARBA" id="ARBA00022676"/>
    </source>
</evidence>
<dbReference type="Pfam" id="PF01048">
    <property type="entry name" value="PNP_UDP_1"/>
    <property type="match status" value="1"/>
</dbReference>
<keyword evidence="1 4" id="KW-0328">Glycosyltransferase</keyword>
<dbReference type="CDD" id="cd09006">
    <property type="entry name" value="PNP_EcPNPI-like"/>
    <property type="match status" value="1"/>
</dbReference>
<sequence length="235" mass="25517">MTPHNEAKPGDYADTVLLPGDPLRAKWIAKTFLKDVKLVNSVRNCLGFTGTWKGKEVSVQATGMGQPSAAIYIHELLNTYKVKNLIRVGTCGGLNKKVKVRDLVIAISAATDSTMNNRFAPFTYAPFADYDLLSTAVELAKTRRFTSHVASVVSSDIFYVPDGVKSYGLLPEHNVVAVEMEAAALYTLAARFGAKALTICTMTDCLVTGEEIDSGQRQSSLSEMVELALDTGNRF</sequence>
<proteinExistence type="inferred from homology"/>
<keyword evidence="2 4" id="KW-0808">Transferase</keyword>
<dbReference type="NCBIfam" id="TIGR00107">
    <property type="entry name" value="deoD"/>
    <property type="match status" value="1"/>
</dbReference>
<dbReference type="HAMAP" id="MF_01627">
    <property type="entry name" value="Pur_nucleosid_phosp"/>
    <property type="match status" value="1"/>
</dbReference>
<evidence type="ECO:0000259" key="3">
    <source>
        <dbReference type="Pfam" id="PF01048"/>
    </source>
</evidence>
<dbReference type="GO" id="GO:0005829">
    <property type="term" value="C:cytosol"/>
    <property type="evidence" value="ECO:0007669"/>
    <property type="project" value="TreeGrafter"/>
</dbReference>
<evidence type="ECO:0000313" key="4">
    <source>
        <dbReference type="EMBL" id="VAW24898.1"/>
    </source>
</evidence>
<feature type="domain" description="Nucleoside phosphorylase" evidence="3">
    <location>
        <begin position="16"/>
        <end position="208"/>
    </location>
</feature>
<dbReference type="EC" id="2.4.2.1" evidence="4"/>
<organism evidence="4">
    <name type="scientific">hydrothermal vent metagenome</name>
    <dbReference type="NCBI Taxonomy" id="652676"/>
    <lineage>
        <taxon>unclassified sequences</taxon>
        <taxon>metagenomes</taxon>
        <taxon>ecological metagenomes</taxon>
    </lineage>
</organism>
<dbReference type="InterPro" id="IPR035994">
    <property type="entry name" value="Nucleoside_phosphorylase_sf"/>
</dbReference>
<dbReference type="GO" id="GO:0006152">
    <property type="term" value="P:purine nucleoside catabolic process"/>
    <property type="evidence" value="ECO:0007669"/>
    <property type="project" value="TreeGrafter"/>
</dbReference>
<dbReference type="InterPro" id="IPR004402">
    <property type="entry name" value="DeoD-type"/>
</dbReference>
<dbReference type="EMBL" id="UOEQ01000565">
    <property type="protein sequence ID" value="VAW24898.1"/>
    <property type="molecule type" value="Genomic_DNA"/>
</dbReference>
<gene>
    <name evidence="4" type="ORF">MNBD_ALPHA11-872</name>
</gene>
<dbReference type="InterPro" id="IPR000845">
    <property type="entry name" value="Nucleoside_phosphorylase_d"/>
</dbReference>
<dbReference type="GO" id="GO:0004731">
    <property type="term" value="F:purine-nucleoside phosphorylase activity"/>
    <property type="evidence" value="ECO:0007669"/>
    <property type="project" value="UniProtKB-EC"/>
</dbReference>
<dbReference type="PANTHER" id="PTHR43691">
    <property type="entry name" value="URIDINE PHOSPHORYLASE"/>
    <property type="match status" value="1"/>
</dbReference>
<dbReference type="PANTHER" id="PTHR43691:SF11">
    <property type="entry name" value="FI09636P-RELATED"/>
    <property type="match status" value="1"/>
</dbReference>
<dbReference type="Gene3D" id="3.40.50.1580">
    <property type="entry name" value="Nucleoside phosphorylase domain"/>
    <property type="match status" value="1"/>
</dbReference>